<dbReference type="VEuPathDB" id="AmoebaDB:EIN_173760"/>
<dbReference type="GeneID" id="14883638"/>
<dbReference type="KEGG" id="eiv:EIN_173760"/>
<dbReference type="InterPro" id="IPR001680">
    <property type="entry name" value="WD40_rpt"/>
</dbReference>
<dbReference type="InterPro" id="IPR036322">
    <property type="entry name" value="WD40_repeat_dom_sf"/>
</dbReference>
<dbReference type="OMA" id="DKSICIM"/>
<evidence type="ECO:0008006" key="3">
    <source>
        <dbReference type="Google" id="ProtNLM"/>
    </source>
</evidence>
<reference evidence="1 2" key="1">
    <citation type="submission" date="2012-10" db="EMBL/GenBank/DDBJ databases">
        <authorList>
            <person name="Zafar N."/>
            <person name="Inman J."/>
            <person name="Hall N."/>
            <person name="Lorenzi H."/>
            <person name="Caler E."/>
        </authorList>
    </citation>
    <scope>NUCLEOTIDE SEQUENCE [LARGE SCALE GENOMIC DNA]</scope>
    <source>
        <strain evidence="1 2">IP1</strain>
    </source>
</reference>
<keyword evidence="2" id="KW-1185">Reference proteome</keyword>
<accession>A0A0A1TW46</accession>
<dbReference type="SUPFAM" id="SSF50978">
    <property type="entry name" value="WD40 repeat-like"/>
    <property type="match status" value="1"/>
</dbReference>
<protein>
    <recommendedName>
        <fullName evidence="3">WD repeat-containing protein</fullName>
    </recommendedName>
</protein>
<organism evidence="1 2">
    <name type="scientific">Entamoeba invadens IP1</name>
    <dbReference type="NCBI Taxonomy" id="370355"/>
    <lineage>
        <taxon>Eukaryota</taxon>
        <taxon>Amoebozoa</taxon>
        <taxon>Evosea</taxon>
        <taxon>Archamoebae</taxon>
        <taxon>Mastigamoebida</taxon>
        <taxon>Entamoebidae</taxon>
        <taxon>Entamoeba</taxon>
    </lineage>
</organism>
<dbReference type="InterPro" id="IPR015943">
    <property type="entry name" value="WD40/YVTN_repeat-like_dom_sf"/>
</dbReference>
<name>A0A0A1TW46_ENTIV</name>
<dbReference type="OrthoDB" id="25389at2759"/>
<dbReference type="EMBL" id="KB207112">
    <property type="protein sequence ID" value="ELP84701.1"/>
    <property type="molecule type" value="Genomic_DNA"/>
</dbReference>
<proteinExistence type="predicted"/>
<dbReference type="SMART" id="SM00320">
    <property type="entry name" value="WD40"/>
    <property type="match status" value="2"/>
</dbReference>
<dbReference type="Proteomes" id="UP000014680">
    <property type="component" value="Unassembled WGS sequence"/>
</dbReference>
<sequence length="377" mass="41452">MEEAKYTVLSDLPPPTQNYKSDAITLTITISTKISFLRWVGPLLLTCAENPNSTDFSHILYLHQLDPPKLLSIYDPSSSIRDLAVLPSSNDIPNPSPSPICDQAVYITDKSICIMELSHTNKVVKPIVGESLLPYPPTSVCAHLKHPLLYVGCVDGTVLLLNNTLQIISLVKTNNAPIVKAIPSLELTHLFVSCSRGPSMLKVQTFLSPHPVNTIPLHIFMTDIFWDGHAVDPLIVGDALGFVNVIDRSSAAVKAKKQATFTRVKAHSSGCNAVDTFGSLVFSGGDDGRVVVFDKQRYHNRRKRKGAKTIHVLFKVMKENGDVVVNEDVAENEKQLEGYVLSDDDVRIVDLKINKKLEKIAIGVRKGVVLVKSLQTE</sequence>
<dbReference type="Pfam" id="PF00400">
    <property type="entry name" value="WD40"/>
    <property type="match status" value="1"/>
</dbReference>
<dbReference type="RefSeq" id="XP_004184047.1">
    <property type="nucleotide sequence ID" value="XM_004183999.1"/>
</dbReference>
<dbReference type="Gene3D" id="2.130.10.10">
    <property type="entry name" value="YVTN repeat-like/Quinoprotein amine dehydrogenase"/>
    <property type="match status" value="1"/>
</dbReference>
<evidence type="ECO:0000313" key="1">
    <source>
        <dbReference type="EMBL" id="ELP84701.1"/>
    </source>
</evidence>
<evidence type="ECO:0000313" key="2">
    <source>
        <dbReference type="Proteomes" id="UP000014680"/>
    </source>
</evidence>
<gene>
    <name evidence="1" type="ORF">EIN_173760</name>
</gene>
<dbReference type="AlphaFoldDB" id="A0A0A1TW46"/>